<evidence type="ECO:0000313" key="9">
    <source>
        <dbReference type="Proteomes" id="UP000663860"/>
    </source>
</evidence>
<dbReference type="InterPro" id="IPR014748">
    <property type="entry name" value="Enoyl-CoA_hydra_C"/>
</dbReference>
<gene>
    <name evidence="8" type="ORF">IZO911_LOCUS14306</name>
</gene>
<protein>
    <recommendedName>
        <fullName evidence="7">Enoyl-CoA hydratase domain-containing protein 3, mitochondrial</fullName>
    </recommendedName>
</protein>
<dbReference type="GO" id="GO:0006631">
    <property type="term" value="P:fatty acid metabolic process"/>
    <property type="evidence" value="ECO:0007669"/>
    <property type="project" value="UniProtKB-KW"/>
</dbReference>
<evidence type="ECO:0000256" key="7">
    <source>
        <dbReference type="ARBA" id="ARBA00040545"/>
    </source>
</evidence>
<keyword evidence="4" id="KW-0443">Lipid metabolism</keyword>
<name>A0A814C3L0_9BILA</name>
<dbReference type="PANTHER" id="PTHR43602">
    <property type="match status" value="1"/>
</dbReference>
<evidence type="ECO:0000256" key="6">
    <source>
        <dbReference type="ARBA" id="ARBA00037410"/>
    </source>
</evidence>
<keyword evidence="5" id="KW-0496">Mitochondrion</keyword>
<evidence type="ECO:0000256" key="3">
    <source>
        <dbReference type="ARBA" id="ARBA00022946"/>
    </source>
</evidence>
<sequence length="329" mass="35855">MLSQRALLLQNSFKNILHRYASSSTTTSLVNVSTSHDNQICRIKLNNPRQRNILSFAMMNDLMKAIVENEQRSRVIILTAGDQTVFSSGHSLKELAELSKKNASASVFDRCTELMLKVRHLSIPVIAEVFGLAAAAGCQLVASCDIVVAGENASFSVPGVKHGLFCITPAVAVPAGCQLVASCDIVVAGENASFSVPGVKHGLFCITPAVAVRESITNPKLSSLMLYTGEAISAKEAYEHGLVSRIVGENDLERETNKIAEQICAHSRPVVAVGKKYLQMKDEKDNLLNDYKIATQGMVENLHLKDTQYGLESFIKKTRPVWSHQNDTI</sequence>
<dbReference type="AlphaFoldDB" id="A0A814C3L0"/>
<dbReference type="EMBL" id="CAJNOE010000118">
    <property type="protein sequence ID" value="CAF0938724.1"/>
    <property type="molecule type" value="Genomic_DNA"/>
</dbReference>
<comment type="caution">
    <text evidence="8">The sequence shown here is derived from an EMBL/GenBank/DDBJ whole genome shotgun (WGS) entry which is preliminary data.</text>
</comment>
<dbReference type="GO" id="GO:0005739">
    <property type="term" value="C:mitochondrion"/>
    <property type="evidence" value="ECO:0007669"/>
    <property type="project" value="UniProtKB-SubCell"/>
</dbReference>
<organism evidence="8 9">
    <name type="scientific">Adineta steineri</name>
    <dbReference type="NCBI Taxonomy" id="433720"/>
    <lineage>
        <taxon>Eukaryota</taxon>
        <taxon>Metazoa</taxon>
        <taxon>Spiralia</taxon>
        <taxon>Gnathifera</taxon>
        <taxon>Rotifera</taxon>
        <taxon>Eurotatoria</taxon>
        <taxon>Bdelloidea</taxon>
        <taxon>Adinetida</taxon>
        <taxon>Adinetidae</taxon>
        <taxon>Adineta</taxon>
    </lineage>
</organism>
<comment type="function">
    <text evidence="6">May play a role in fatty acid biosynthesis and insulin sensitivity.</text>
</comment>
<keyword evidence="2" id="KW-0276">Fatty acid metabolism</keyword>
<evidence type="ECO:0000256" key="4">
    <source>
        <dbReference type="ARBA" id="ARBA00023098"/>
    </source>
</evidence>
<dbReference type="InterPro" id="IPR052377">
    <property type="entry name" value="Mitochondrial_ECH-domain"/>
</dbReference>
<dbReference type="Pfam" id="PF00378">
    <property type="entry name" value="ECH_1"/>
    <property type="match status" value="2"/>
</dbReference>
<reference evidence="8" key="1">
    <citation type="submission" date="2021-02" db="EMBL/GenBank/DDBJ databases">
        <authorList>
            <person name="Nowell W R."/>
        </authorList>
    </citation>
    <scope>NUCLEOTIDE SEQUENCE</scope>
</reference>
<dbReference type="SUPFAM" id="SSF52096">
    <property type="entry name" value="ClpP/crotonase"/>
    <property type="match status" value="2"/>
</dbReference>
<keyword evidence="3" id="KW-0809">Transit peptide</keyword>
<dbReference type="Gene3D" id="1.10.12.10">
    <property type="entry name" value="Lyase 2-enoyl-coa Hydratase, Chain A, domain 2"/>
    <property type="match status" value="1"/>
</dbReference>
<dbReference type="InterPro" id="IPR029045">
    <property type="entry name" value="ClpP/crotonase-like_dom_sf"/>
</dbReference>
<dbReference type="CDD" id="cd06558">
    <property type="entry name" value="crotonase-like"/>
    <property type="match status" value="1"/>
</dbReference>
<evidence type="ECO:0000256" key="5">
    <source>
        <dbReference type="ARBA" id="ARBA00023128"/>
    </source>
</evidence>
<comment type="subcellular location">
    <subcellularLocation>
        <location evidence="1">Mitochondrion</location>
    </subcellularLocation>
</comment>
<accession>A0A814C3L0</accession>
<evidence type="ECO:0000256" key="2">
    <source>
        <dbReference type="ARBA" id="ARBA00022832"/>
    </source>
</evidence>
<evidence type="ECO:0000256" key="1">
    <source>
        <dbReference type="ARBA" id="ARBA00004173"/>
    </source>
</evidence>
<dbReference type="Proteomes" id="UP000663860">
    <property type="component" value="Unassembled WGS sequence"/>
</dbReference>
<dbReference type="Gene3D" id="3.90.226.10">
    <property type="entry name" value="2-enoyl-CoA Hydratase, Chain A, domain 1"/>
    <property type="match status" value="2"/>
</dbReference>
<dbReference type="InterPro" id="IPR001753">
    <property type="entry name" value="Enoyl-CoA_hydra/iso"/>
</dbReference>
<dbReference type="PANTHER" id="PTHR43602:SF1">
    <property type="entry name" value="ENOYL-COA HYDRATASE DOMAIN-CONTAINING PROTEIN 3, MITOCHONDRIAL"/>
    <property type="match status" value="1"/>
</dbReference>
<proteinExistence type="predicted"/>
<dbReference type="GO" id="GO:0016836">
    <property type="term" value="F:hydro-lyase activity"/>
    <property type="evidence" value="ECO:0007669"/>
    <property type="project" value="TreeGrafter"/>
</dbReference>
<evidence type="ECO:0000313" key="8">
    <source>
        <dbReference type="EMBL" id="CAF0938724.1"/>
    </source>
</evidence>